<evidence type="ECO:0000256" key="1">
    <source>
        <dbReference type="SAM" id="MobiDB-lite"/>
    </source>
</evidence>
<name>A0A3M7HML6_HORWE</name>
<dbReference type="EMBL" id="QWIQ01000036">
    <property type="protein sequence ID" value="RMZ14245.1"/>
    <property type="molecule type" value="Genomic_DNA"/>
</dbReference>
<dbReference type="Proteomes" id="UP000281468">
    <property type="component" value="Unassembled WGS sequence"/>
</dbReference>
<accession>A0A3M7HML6</accession>
<feature type="region of interest" description="Disordered" evidence="1">
    <location>
        <begin position="335"/>
        <end position="355"/>
    </location>
</feature>
<protein>
    <submittedName>
        <fullName evidence="2">Uncharacterized protein</fullName>
    </submittedName>
</protein>
<reference evidence="2 3" key="1">
    <citation type="journal article" date="2018" name="BMC Genomics">
        <title>Genomic evidence for intraspecific hybridization in a clonal and extremely halotolerant yeast.</title>
        <authorList>
            <person name="Gostincar C."/>
            <person name="Stajich J.E."/>
            <person name="Zupancic J."/>
            <person name="Zalar P."/>
            <person name="Gunde-Cimerman N."/>
        </authorList>
    </citation>
    <scope>NUCLEOTIDE SEQUENCE [LARGE SCALE GENOMIC DNA]</scope>
    <source>
        <strain evidence="2 3">EXF-171</strain>
    </source>
</reference>
<sequence length="371" mass="41955">MTGILSAGLAWAVPVRPDTLGAHLEAYAAGVPAITALRLCHRFGTGPAAHITRLPRELVLLIEDYVHAANWHLRSKPNCEWRSSFACFESQCEPRKHEGDWSGYAAIVNIYTRECDYCAKNTMYDDNCPYRCPDENNMLCRVCAKGEGPQICHRTCRWRWESEVNQLLRDDAAFVVQHEAGQRIWRDKIRQGPASPFAKYDRILSQHFGLEAYFASTKKGSEHLIWPSHANYQWHELSDIRTTICYLSLPRVGAPEGWTRNSAVDGTKYRIVVEAAKALPVDLTSIATPDAKMRRRFTFAMKTLALTPSVHPSQQHALPVSANKLKMRNDDEHIDAGSEDAEGKKSEPDDILGPEYPQLTLLVNTRFHSHM</sequence>
<evidence type="ECO:0000313" key="2">
    <source>
        <dbReference type="EMBL" id="RMZ14245.1"/>
    </source>
</evidence>
<proteinExistence type="predicted"/>
<comment type="caution">
    <text evidence="2">The sequence shown here is derived from an EMBL/GenBank/DDBJ whole genome shotgun (WGS) entry which is preliminary data.</text>
</comment>
<evidence type="ECO:0000313" key="3">
    <source>
        <dbReference type="Proteomes" id="UP000281468"/>
    </source>
</evidence>
<dbReference type="AlphaFoldDB" id="A0A3M7HML6"/>
<organism evidence="2 3">
    <name type="scientific">Hortaea werneckii</name>
    <name type="common">Black yeast</name>
    <name type="synonym">Cladosporium werneckii</name>
    <dbReference type="NCBI Taxonomy" id="91943"/>
    <lineage>
        <taxon>Eukaryota</taxon>
        <taxon>Fungi</taxon>
        <taxon>Dikarya</taxon>
        <taxon>Ascomycota</taxon>
        <taxon>Pezizomycotina</taxon>
        <taxon>Dothideomycetes</taxon>
        <taxon>Dothideomycetidae</taxon>
        <taxon>Mycosphaerellales</taxon>
        <taxon>Teratosphaeriaceae</taxon>
        <taxon>Hortaea</taxon>
    </lineage>
</organism>
<feature type="compositionally biased region" description="Basic and acidic residues" evidence="1">
    <location>
        <begin position="335"/>
        <end position="348"/>
    </location>
</feature>
<dbReference type="VEuPathDB" id="FungiDB:BTJ68_05545"/>
<gene>
    <name evidence="2" type="ORF">D0862_02057</name>
</gene>